<dbReference type="Gene3D" id="1.10.10.1320">
    <property type="entry name" value="Anti-sigma factor, zinc-finger domain"/>
    <property type="match status" value="1"/>
</dbReference>
<evidence type="ECO:0000256" key="5">
    <source>
        <dbReference type="ARBA" id="ARBA00024353"/>
    </source>
</evidence>
<dbReference type="Pfam" id="PF13490">
    <property type="entry name" value="zf-HC2"/>
    <property type="match status" value="1"/>
</dbReference>
<comment type="subcellular location">
    <subcellularLocation>
        <location evidence="1">Membrane</location>
        <topology evidence="1">Single-pass membrane protein</topology>
    </subcellularLocation>
</comment>
<dbReference type="InterPro" id="IPR027383">
    <property type="entry name" value="Znf_put"/>
</dbReference>
<dbReference type="eggNOG" id="COG5662">
    <property type="taxonomic scope" value="Bacteria"/>
</dbReference>
<protein>
    <recommendedName>
        <fullName evidence="6">Anti-sigma-W factor RsiW</fullName>
    </recommendedName>
</protein>
<accession>A0A096B6M8</accession>
<feature type="transmembrane region" description="Helical" evidence="8">
    <location>
        <begin position="90"/>
        <end position="110"/>
    </location>
</feature>
<keyword evidence="4 8" id="KW-0472">Membrane</keyword>
<keyword evidence="11" id="KW-1185">Reference proteome</keyword>
<dbReference type="InterPro" id="IPR041916">
    <property type="entry name" value="Anti_sigma_zinc_sf"/>
</dbReference>
<comment type="similarity">
    <text evidence="5">Belongs to the zinc-associated anti-sigma factor (ZAS) superfamily. Anti-sigma-W factor family.</text>
</comment>
<dbReference type="RefSeq" id="WP_044941311.1">
    <property type="nucleotide sequence ID" value="NZ_KN174163.1"/>
</dbReference>
<dbReference type="Proteomes" id="UP000029585">
    <property type="component" value="Unassembled WGS sequence"/>
</dbReference>
<feature type="region of interest" description="Disordered" evidence="7">
    <location>
        <begin position="129"/>
        <end position="244"/>
    </location>
</feature>
<evidence type="ECO:0000256" key="7">
    <source>
        <dbReference type="SAM" id="MobiDB-lite"/>
    </source>
</evidence>
<dbReference type="GO" id="GO:0016989">
    <property type="term" value="F:sigma factor antagonist activity"/>
    <property type="evidence" value="ECO:0007669"/>
    <property type="project" value="TreeGrafter"/>
</dbReference>
<keyword evidence="3 8" id="KW-1133">Transmembrane helix</keyword>
<dbReference type="AlphaFoldDB" id="A0A096B6M8"/>
<feature type="compositionally biased region" description="Basic and acidic residues" evidence="7">
    <location>
        <begin position="164"/>
        <end position="177"/>
    </location>
</feature>
<dbReference type="GO" id="GO:0016020">
    <property type="term" value="C:membrane"/>
    <property type="evidence" value="ECO:0007669"/>
    <property type="project" value="UniProtKB-SubCell"/>
</dbReference>
<dbReference type="PANTHER" id="PTHR37461">
    <property type="entry name" value="ANTI-SIGMA-K FACTOR RSKA"/>
    <property type="match status" value="1"/>
</dbReference>
<proteinExistence type="inferred from homology"/>
<keyword evidence="2 8" id="KW-0812">Transmembrane</keyword>
<evidence type="ECO:0000256" key="6">
    <source>
        <dbReference type="ARBA" id="ARBA00024438"/>
    </source>
</evidence>
<evidence type="ECO:0000313" key="10">
    <source>
        <dbReference type="EMBL" id="KGF55068.1"/>
    </source>
</evidence>
<feature type="compositionally biased region" description="Polar residues" evidence="7">
    <location>
        <begin position="229"/>
        <end position="238"/>
    </location>
</feature>
<dbReference type="InterPro" id="IPR051474">
    <property type="entry name" value="Anti-sigma-K/W_factor"/>
</dbReference>
<organism evidence="10 11">
    <name type="scientific">Flavonifractor plautii 1_3_50AFAA</name>
    <dbReference type="NCBI Taxonomy" id="742738"/>
    <lineage>
        <taxon>Bacteria</taxon>
        <taxon>Bacillati</taxon>
        <taxon>Bacillota</taxon>
        <taxon>Clostridia</taxon>
        <taxon>Eubacteriales</taxon>
        <taxon>Oscillospiraceae</taxon>
        <taxon>Flavonifractor</taxon>
    </lineage>
</organism>
<reference evidence="10 11" key="1">
    <citation type="submission" date="2011-08" db="EMBL/GenBank/DDBJ databases">
        <title>The Genome Sequence of Clostridium orbiscindens 1_3_50AFAA.</title>
        <authorList>
            <consortium name="The Broad Institute Genome Sequencing Platform"/>
            <person name="Earl A."/>
            <person name="Ward D."/>
            <person name="Feldgarden M."/>
            <person name="Gevers D."/>
            <person name="Daigneault M."/>
            <person name="Strauss J."/>
            <person name="Allen-Vercoe E."/>
            <person name="Young S.K."/>
            <person name="Zeng Q."/>
            <person name="Gargeya S."/>
            <person name="Fitzgerald M."/>
            <person name="Haas B."/>
            <person name="Abouelleil A."/>
            <person name="Alvarado L."/>
            <person name="Arachchi H.M."/>
            <person name="Berlin A."/>
            <person name="Brown A."/>
            <person name="Chapman S.B."/>
            <person name="Chen Z."/>
            <person name="Dunbar C."/>
            <person name="Freedman E."/>
            <person name="Gearin G."/>
            <person name="Gellesch M."/>
            <person name="Goldberg J."/>
            <person name="Griggs A."/>
            <person name="Gujja S."/>
            <person name="Heiman D."/>
            <person name="Howarth C."/>
            <person name="Larson L."/>
            <person name="Lui A."/>
            <person name="MacDonald P.J.P."/>
            <person name="Montmayeur A."/>
            <person name="Murphy C."/>
            <person name="Neiman D."/>
            <person name="Pearson M."/>
            <person name="Priest M."/>
            <person name="Roberts A."/>
            <person name="Saif S."/>
            <person name="Shea T."/>
            <person name="Shenoy N."/>
            <person name="Sisk P."/>
            <person name="Stolte C."/>
            <person name="Sykes S."/>
            <person name="Wortman J."/>
            <person name="Nusbaum C."/>
            <person name="Birren B."/>
        </authorList>
    </citation>
    <scope>NUCLEOTIDE SEQUENCE [LARGE SCALE GENOMIC DNA]</scope>
    <source>
        <strain evidence="10 11">1_3_50AFAA</strain>
    </source>
</reference>
<name>A0A096B6M8_FLAPL</name>
<evidence type="ECO:0000259" key="9">
    <source>
        <dbReference type="Pfam" id="PF13490"/>
    </source>
</evidence>
<evidence type="ECO:0000256" key="8">
    <source>
        <dbReference type="SAM" id="Phobius"/>
    </source>
</evidence>
<dbReference type="EMBL" id="ADLO01000066">
    <property type="protein sequence ID" value="KGF55068.1"/>
    <property type="molecule type" value="Genomic_DNA"/>
</dbReference>
<evidence type="ECO:0000256" key="4">
    <source>
        <dbReference type="ARBA" id="ARBA00023136"/>
    </source>
</evidence>
<dbReference type="HOGENOM" id="CLU_945627_0_0_9"/>
<evidence type="ECO:0000256" key="1">
    <source>
        <dbReference type="ARBA" id="ARBA00004167"/>
    </source>
</evidence>
<evidence type="ECO:0000256" key="3">
    <source>
        <dbReference type="ARBA" id="ARBA00022989"/>
    </source>
</evidence>
<dbReference type="PANTHER" id="PTHR37461:SF1">
    <property type="entry name" value="ANTI-SIGMA-K FACTOR RSKA"/>
    <property type="match status" value="1"/>
</dbReference>
<evidence type="ECO:0000313" key="11">
    <source>
        <dbReference type="Proteomes" id="UP000029585"/>
    </source>
</evidence>
<dbReference type="PATRIC" id="fig|742738.3.peg.2352"/>
<evidence type="ECO:0000256" key="2">
    <source>
        <dbReference type="ARBA" id="ARBA00022692"/>
    </source>
</evidence>
<comment type="caution">
    <text evidence="10">The sequence shown here is derived from an EMBL/GenBank/DDBJ whole genome shotgun (WGS) entry which is preliminary data.</text>
</comment>
<feature type="domain" description="Putative zinc-finger" evidence="9">
    <location>
        <begin position="4"/>
        <end position="38"/>
    </location>
</feature>
<feature type="compositionally biased region" description="Low complexity" evidence="7">
    <location>
        <begin position="137"/>
        <end position="163"/>
    </location>
</feature>
<sequence length="294" mass="30207">MLTCEQALELISAQLDGALTAEEAGALDEHLAQCPACRALRADLSTLHQLLPTLAEEPPAGLKDDIMKAVHASKCTPFHTRKRQWRWRSWASLAAVLVLVLVGGQAVHLWSPPGSSGSVPRANLAGLTGAASGGSAGQTAPAQEDRAGPAGEPAEAASGSADGANRKDSSAGERPQNRDVTPPADGPEGGQIPASAQEPSVSAPPVSELQPTPSAGPSVMSLMPEDAPQDTQPPSSALTEEGARQALLEWLGQPDAPLTSLGRSEDGTAYRFQTEDGALYSVPLDGSPITAEPS</sequence>
<gene>
    <name evidence="10" type="ORF">HMPREF9460_02287</name>
</gene>
<dbReference type="GO" id="GO:0006417">
    <property type="term" value="P:regulation of translation"/>
    <property type="evidence" value="ECO:0007669"/>
    <property type="project" value="TreeGrafter"/>
</dbReference>